<keyword evidence="5 14" id="KW-0863">Zinc-finger</keyword>
<dbReference type="InterPro" id="IPR013083">
    <property type="entry name" value="Znf_RING/FYVE/PHD"/>
</dbReference>
<dbReference type="InterPro" id="IPR001394">
    <property type="entry name" value="Peptidase_C19_UCH"/>
</dbReference>
<dbReference type="InterPro" id="IPR028889">
    <property type="entry name" value="USP"/>
</dbReference>
<evidence type="ECO:0000256" key="1">
    <source>
        <dbReference type="ARBA" id="ARBA00000707"/>
    </source>
</evidence>
<dbReference type="GO" id="GO:0008270">
    <property type="term" value="F:zinc ion binding"/>
    <property type="evidence" value="ECO:0007669"/>
    <property type="project" value="UniProtKB-KW"/>
</dbReference>
<feature type="domain" description="UBP-type" evidence="17">
    <location>
        <begin position="7"/>
        <end position="124"/>
    </location>
</feature>
<keyword evidence="4" id="KW-0479">Metal-binding</keyword>
<dbReference type="PROSITE" id="PS00973">
    <property type="entry name" value="USP_2"/>
    <property type="match status" value="1"/>
</dbReference>
<organism evidence="18 19">
    <name type="scientific">Heterodera trifolii</name>
    <dbReference type="NCBI Taxonomy" id="157864"/>
    <lineage>
        <taxon>Eukaryota</taxon>
        <taxon>Metazoa</taxon>
        <taxon>Ecdysozoa</taxon>
        <taxon>Nematoda</taxon>
        <taxon>Chromadorea</taxon>
        <taxon>Rhabditida</taxon>
        <taxon>Tylenchina</taxon>
        <taxon>Tylenchomorpha</taxon>
        <taxon>Tylenchoidea</taxon>
        <taxon>Heteroderidae</taxon>
        <taxon>Heteroderinae</taxon>
        <taxon>Heterodera</taxon>
    </lineage>
</organism>
<evidence type="ECO:0000256" key="3">
    <source>
        <dbReference type="ARBA" id="ARBA00022670"/>
    </source>
</evidence>
<reference evidence="18 19" key="1">
    <citation type="submission" date="2024-10" db="EMBL/GenBank/DDBJ databases">
        <authorList>
            <person name="Kim D."/>
        </authorList>
    </citation>
    <scope>NUCLEOTIDE SEQUENCE [LARGE SCALE GENOMIC DNA]</scope>
    <source>
        <strain evidence="18">BH-2024</strain>
    </source>
</reference>
<evidence type="ECO:0000256" key="15">
    <source>
        <dbReference type="RuleBase" id="RU366025"/>
    </source>
</evidence>
<evidence type="ECO:0000256" key="2">
    <source>
        <dbReference type="ARBA" id="ARBA00004123"/>
    </source>
</evidence>
<dbReference type="Gene3D" id="3.90.70.10">
    <property type="entry name" value="Cysteine proteinases"/>
    <property type="match status" value="1"/>
</dbReference>
<evidence type="ECO:0000313" key="18">
    <source>
        <dbReference type="EMBL" id="KAL3122846.1"/>
    </source>
</evidence>
<comment type="catalytic activity">
    <reaction evidence="1 15">
        <text>Thiol-dependent hydrolysis of ester, thioester, amide, peptide and isopeptide bonds formed by the C-terminal Gly of ubiquitin (a 76-residue protein attached to proteins as an intracellular targeting signal).</text>
        <dbReference type="EC" id="3.4.19.12"/>
    </reaction>
</comment>
<keyword evidence="8 15" id="KW-0788">Thiol protease</keyword>
<evidence type="ECO:0000256" key="5">
    <source>
        <dbReference type="ARBA" id="ARBA00022771"/>
    </source>
</evidence>
<dbReference type="InterPro" id="IPR018200">
    <property type="entry name" value="USP_CS"/>
</dbReference>
<dbReference type="InterPro" id="IPR001607">
    <property type="entry name" value="Znf_UBP"/>
</dbReference>
<dbReference type="Proteomes" id="UP001620626">
    <property type="component" value="Unassembled WGS sequence"/>
</dbReference>
<keyword evidence="6 15" id="KW-0833">Ubl conjugation pathway</keyword>
<keyword evidence="10" id="KW-0805">Transcription regulation</keyword>
<keyword evidence="7 15" id="KW-0378">Hydrolase</keyword>
<dbReference type="GO" id="GO:0006508">
    <property type="term" value="P:proteolysis"/>
    <property type="evidence" value="ECO:0007669"/>
    <property type="project" value="UniProtKB-KW"/>
</dbReference>
<evidence type="ECO:0000259" key="16">
    <source>
        <dbReference type="PROSITE" id="PS50235"/>
    </source>
</evidence>
<name>A0ABD2M5Y7_9BILA</name>
<dbReference type="PANTHER" id="PTHR21646">
    <property type="entry name" value="UBIQUITIN CARBOXYL-TERMINAL HYDROLASE"/>
    <property type="match status" value="1"/>
</dbReference>
<evidence type="ECO:0000256" key="13">
    <source>
        <dbReference type="ARBA" id="ARBA00038490"/>
    </source>
</evidence>
<dbReference type="InterPro" id="IPR050185">
    <property type="entry name" value="Ub_carboxyl-term_hydrolase"/>
</dbReference>
<evidence type="ECO:0000256" key="8">
    <source>
        <dbReference type="ARBA" id="ARBA00022807"/>
    </source>
</evidence>
<comment type="caution">
    <text evidence="18">The sequence shown here is derived from an EMBL/GenBank/DDBJ whole genome shotgun (WGS) entry which is preliminary data.</text>
</comment>
<comment type="similarity">
    <text evidence="13">Belongs to the peptidase C19 family. UBP8 subfamily.</text>
</comment>
<dbReference type="InterPro" id="IPR038765">
    <property type="entry name" value="Papain-like_cys_pep_sf"/>
</dbReference>
<evidence type="ECO:0000256" key="11">
    <source>
        <dbReference type="ARBA" id="ARBA00023163"/>
    </source>
</evidence>
<evidence type="ECO:0000256" key="7">
    <source>
        <dbReference type="ARBA" id="ARBA00022801"/>
    </source>
</evidence>
<dbReference type="Pfam" id="PF02148">
    <property type="entry name" value="zf-UBP"/>
    <property type="match status" value="1"/>
</dbReference>
<dbReference type="Gene3D" id="3.30.40.10">
    <property type="entry name" value="Zinc/RING finger domain, C3HC4 (zinc finger)"/>
    <property type="match status" value="1"/>
</dbReference>
<keyword evidence="11" id="KW-0804">Transcription</keyword>
<keyword evidence="19" id="KW-1185">Reference proteome</keyword>
<evidence type="ECO:0000256" key="6">
    <source>
        <dbReference type="ARBA" id="ARBA00022786"/>
    </source>
</evidence>
<evidence type="ECO:0000313" key="19">
    <source>
        <dbReference type="Proteomes" id="UP001620626"/>
    </source>
</evidence>
<dbReference type="PROSITE" id="PS00972">
    <property type="entry name" value="USP_1"/>
    <property type="match status" value="1"/>
</dbReference>
<accession>A0ABD2M5Y7</accession>
<protein>
    <recommendedName>
        <fullName evidence="15">Ubiquitin carboxyl-terminal hydrolase</fullName>
        <ecNumber evidence="15">3.4.19.12</ecNumber>
    </recommendedName>
</protein>
<dbReference type="PROSITE" id="PS50271">
    <property type="entry name" value="ZF_UBP"/>
    <property type="match status" value="1"/>
</dbReference>
<dbReference type="EMBL" id="JBICBT010000123">
    <property type="protein sequence ID" value="KAL3122846.1"/>
    <property type="molecule type" value="Genomic_DNA"/>
</dbReference>
<keyword evidence="9" id="KW-0862">Zinc</keyword>
<evidence type="ECO:0000259" key="17">
    <source>
        <dbReference type="PROSITE" id="PS50271"/>
    </source>
</evidence>
<dbReference type="AlphaFoldDB" id="A0ABD2M5Y7"/>
<proteinExistence type="inferred from homology"/>
<evidence type="ECO:0000256" key="14">
    <source>
        <dbReference type="PROSITE-ProRule" id="PRU00502"/>
    </source>
</evidence>
<evidence type="ECO:0000256" key="12">
    <source>
        <dbReference type="ARBA" id="ARBA00023242"/>
    </source>
</evidence>
<dbReference type="GO" id="GO:0005634">
    <property type="term" value="C:nucleus"/>
    <property type="evidence" value="ECO:0007669"/>
    <property type="project" value="UniProtKB-SubCell"/>
</dbReference>
<keyword evidence="12" id="KW-0539">Nucleus</keyword>
<evidence type="ECO:0000256" key="9">
    <source>
        <dbReference type="ARBA" id="ARBA00022833"/>
    </source>
</evidence>
<gene>
    <name evidence="18" type="ORF">niasHT_002889</name>
</gene>
<dbReference type="PANTHER" id="PTHR21646:SF33">
    <property type="entry name" value="UBIQUITIN CARBOXYL-TERMINAL HYDROLASE 22"/>
    <property type="match status" value="1"/>
</dbReference>
<dbReference type="PROSITE" id="PS50235">
    <property type="entry name" value="USP_3"/>
    <property type="match status" value="1"/>
</dbReference>
<evidence type="ECO:0000256" key="4">
    <source>
        <dbReference type="ARBA" id="ARBA00022723"/>
    </source>
</evidence>
<dbReference type="SUPFAM" id="SSF54001">
    <property type="entry name" value="Cysteine proteinases"/>
    <property type="match status" value="1"/>
</dbReference>
<sequence>MYESKLRSCLHYSKRKASLLPKYELLQRRIVFPANRQDIQLKAAFVKCAQCEEDSRLQPLLCCCMDCAAFACLAHLKAHLQSSGHNFALSTAFGELFCMKCDDFVYDRRIEKVREEQQNARRRKLGLSLKHRWNPCRTEVKLCRRSSLYVLQMNAGQNPLGLRGLVNLGNTCFMNCIIQTLLHIPMLRDYFLSDQHHCCRSGPSTVTNRELNNTCLMCELSHVFQEFYGANVGDPFVPNRMLHLVWAHAKHLAGYEQHDAHEFLISALNILHRHSGSTSMKQNPHECKCIIDRLFTGHLQSDLTCTRCQRVSTTVDPYWDISLELLNGCRRPPTAGGSAAAVAAVPSLVVAPAAAAAVVAANKKDDDAVAPADALALTDGTTTTDTTTSKTDTTTITASTTTAAAAAAATTSNSSANAKANCSGGSGNFGTDGERSLDECLENFVRPENLGLHSKIKCDNCGTYEVQHKQLTLRKLPIVACFHLKRFEHMNATMKRQKIKYPVRYPEFIDLTPYTTTHRNAIASGDQQQLREGSSRRHLTSLTNRYSLFAVVNHNGSTESGHYSCYIRHQQDNWYSCNDQKITRERVDKVLASEGYLLFYCKSYIDYD</sequence>
<dbReference type="Pfam" id="PF00443">
    <property type="entry name" value="UCH"/>
    <property type="match status" value="1"/>
</dbReference>
<dbReference type="EC" id="3.4.19.12" evidence="15"/>
<feature type="domain" description="USP" evidence="16">
    <location>
        <begin position="163"/>
        <end position="603"/>
    </location>
</feature>
<dbReference type="GO" id="GO:0004843">
    <property type="term" value="F:cysteine-type deubiquitinase activity"/>
    <property type="evidence" value="ECO:0007669"/>
    <property type="project" value="UniProtKB-UniRule"/>
</dbReference>
<comment type="subcellular location">
    <subcellularLocation>
        <location evidence="2">Nucleus</location>
    </subcellularLocation>
</comment>
<keyword evidence="3 15" id="KW-0645">Protease</keyword>
<evidence type="ECO:0000256" key="10">
    <source>
        <dbReference type="ARBA" id="ARBA00023015"/>
    </source>
</evidence>
<dbReference type="SUPFAM" id="SSF57850">
    <property type="entry name" value="RING/U-box"/>
    <property type="match status" value="1"/>
</dbReference>